<dbReference type="Gene3D" id="3.40.50.1000">
    <property type="entry name" value="HAD superfamily/HAD-like"/>
    <property type="match status" value="1"/>
</dbReference>
<dbReference type="SFLD" id="SFLDS00003">
    <property type="entry name" value="Haloacid_Dehalogenase"/>
    <property type="match status" value="1"/>
</dbReference>
<dbReference type="Gene3D" id="3.30.1240.10">
    <property type="match status" value="1"/>
</dbReference>
<dbReference type="SUPFAM" id="SSF56784">
    <property type="entry name" value="HAD-like"/>
    <property type="match status" value="1"/>
</dbReference>
<accession>A0A1X6WMX7</accession>
<dbReference type="Pfam" id="PF08282">
    <property type="entry name" value="Hydrolase_3"/>
    <property type="match status" value="1"/>
</dbReference>
<dbReference type="GO" id="GO:0000287">
    <property type="term" value="F:magnesium ion binding"/>
    <property type="evidence" value="ECO:0007669"/>
    <property type="project" value="TreeGrafter"/>
</dbReference>
<dbReference type="EMBL" id="FWFD01000008">
    <property type="protein sequence ID" value="SLM85619.1"/>
    <property type="molecule type" value="Genomic_DNA"/>
</dbReference>
<dbReference type="GO" id="GO:0016791">
    <property type="term" value="F:phosphatase activity"/>
    <property type="evidence" value="ECO:0007669"/>
    <property type="project" value="UniProtKB-ARBA"/>
</dbReference>
<dbReference type="InterPro" id="IPR000150">
    <property type="entry name" value="Cof"/>
</dbReference>
<organism evidence="1 2">
    <name type="scientific">Vagococcus fluvialis bH819</name>
    <dbReference type="NCBI Taxonomy" id="1255619"/>
    <lineage>
        <taxon>Bacteria</taxon>
        <taxon>Bacillati</taxon>
        <taxon>Bacillota</taxon>
        <taxon>Bacilli</taxon>
        <taxon>Lactobacillales</taxon>
        <taxon>Enterococcaceae</taxon>
        <taxon>Vagococcus</taxon>
    </lineage>
</organism>
<reference evidence="2" key="1">
    <citation type="submission" date="2017-02" db="EMBL/GenBank/DDBJ databases">
        <authorList>
            <person name="Dridi B."/>
        </authorList>
    </citation>
    <scope>NUCLEOTIDE SEQUENCE [LARGE SCALE GENOMIC DNA]</scope>
    <source>
        <strain evidence="2">bH819</strain>
    </source>
</reference>
<dbReference type="NCBIfam" id="TIGR00099">
    <property type="entry name" value="Cof-subfamily"/>
    <property type="match status" value="1"/>
</dbReference>
<dbReference type="GO" id="GO:0005829">
    <property type="term" value="C:cytosol"/>
    <property type="evidence" value="ECO:0007669"/>
    <property type="project" value="TreeGrafter"/>
</dbReference>
<dbReference type="InterPro" id="IPR006379">
    <property type="entry name" value="HAD-SF_hydro_IIB"/>
</dbReference>
<sequence length="270" mass="30189">MIKLVAIDLDGTLLTDEKKITDRNKEVLTKAKQQGTKIVLCTGRPLIAIETYLNRLELRDAGDYSITFNGGAIQKNDTGEELLSYSLSLAEVTQMAEVMTELDLPLDIISVDTCINLTTSESKESIYHTLNPILTYKTMRPEELTEDIIFNKMVVGVEPEYLDEKLKGLAPEWKEKFNIMKSRPCLLEIIHKDVSKSNGIALLAKELGIEQSEVMAIGDEENDISMIEYAGMGVVMENGNDTVKKLAQFITKSNEEDGVAYAVEKFVLRD</sequence>
<evidence type="ECO:0000313" key="1">
    <source>
        <dbReference type="EMBL" id="SLM85619.1"/>
    </source>
</evidence>
<dbReference type="RefSeq" id="WP_086951250.1">
    <property type="nucleotide sequence ID" value="NZ_FWFD01000008.1"/>
</dbReference>
<dbReference type="SFLD" id="SFLDG01144">
    <property type="entry name" value="C2.B.4:_PGP_Like"/>
    <property type="match status" value="1"/>
</dbReference>
<dbReference type="InterPro" id="IPR036412">
    <property type="entry name" value="HAD-like_sf"/>
</dbReference>
<dbReference type="SFLD" id="SFLDG01140">
    <property type="entry name" value="C2.B:_Phosphomannomutase_and_P"/>
    <property type="match status" value="1"/>
</dbReference>
<dbReference type="AlphaFoldDB" id="A0A1X6WMX7"/>
<dbReference type="PANTHER" id="PTHR10000:SF8">
    <property type="entry name" value="HAD SUPERFAMILY HYDROLASE-LIKE, TYPE 3"/>
    <property type="match status" value="1"/>
</dbReference>
<name>A0A1X6WMX7_9ENTE</name>
<protein>
    <submittedName>
        <fullName evidence="1">Promiscuous sugar phosphatase YidA, haloacid dehalogenase-like phosphatase family</fullName>
    </submittedName>
</protein>
<dbReference type="PROSITE" id="PS01228">
    <property type="entry name" value="COF_1"/>
    <property type="match status" value="1"/>
</dbReference>
<dbReference type="PANTHER" id="PTHR10000">
    <property type="entry name" value="PHOSPHOSERINE PHOSPHATASE"/>
    <property type="match status" value="1"/>
</dbReference>
<dbReference type="OrthoDB" id="9790031at2"/>
<proteinExistence type="predicted"/>
<evidence type="ECO:0000313" key="2">
    <source>
        <dbReference type="Proteomes" id="UP000195918"/>
    </source>
</evidence>
<keyword evidence="2" id="KW-1185">Reference proteome</keyword>
<gene>
    <name evidence="1" type="ORF">FM121_05925</name>
</gene>
<dbReference type="CDD" id="cd07516">
    <property type="entry name" value="HAD_Pase"/>
    <property type="match status" value="1"/>
</dbReference>
<dbReference type="Proteomes" id="UP000195918">
    <property type="component" value="Unassembled WGS sequence"/>
</dbReference>
<dbReference type="NCBIfam" id="TIGR01484">
    <property type="entry name" value="HAD-SF-IIB"/>
    <property type="match status" value="1"/>
</dbReference>
<dbReference type="InterPro" id="IPR023214">
    <property type="entry name" value="HAD_sf"/>
</dbReference>